<dbReference type="PIRSF" id="PIRSF010386">
    <property type="entry name" value="RocB"/>
    <property type="match status" value="1"/>
</dbReference>
<dbReference type="InterPro" id="IPR012166">
    <property type="entry name" value="Uncharacterised_RocB"/>
</dbReference>
<name>A0A3L7K5P1_9BACI</name>
<dbReference type="SUPFAM" id="SSF53187">
    <property type="entry name" value="Zn-dependent exopeptidases"/>
    <property type="match status" value="1"/>
</dbReference>
<dbReference type="PANTHER" id="PTHR43808:SF27">
    <property type="entry name" value="PROTEIN ROCB"/>
    <property type="match status" value="1"/>
</dbReference>
<proteinExistence type="predicted"/>
<dbReference type="InterPro" id="IPR007484">
    <property type="entry name" value="Peptidase_M28"/>
</dbReference>
<feature type="domain" description="Peptidase M28" evidence="1">
    <location>
        <begin position="71"/>
        <end position="210"/>
    </location>
</feature>
<dbReference type="OrthoDB" id="9815360at2"/>
<gene>
    <name evidence="2" type="ORF">D9X91_04410</name>
</gene>
<evidence type="ECO:0000313" key="3">
    <source>
        <dbReference type="Proteomes" id="UP000276770"/>
    </source>
</evidence>
<dbReference type="GO" id="GO:0016787">
    <property type="term" value="F:hydrolase activity"/>
    <property type="evidence" value="ECO:0007669"/>
    <property type="project" value="UniProtKB-KW"/>
</dbReference>
<sequence length="549" mass="63718">MYSQLRKLTLQDQAELLTRSLIAHKSYNGTEGEVTKSIQIKNILKSFPYYQQNPDFLWEQNIDHDPIGRKNIFAFIKGKSNRTVLYHAHFDTVSTEDFGSLQDKAHDPDYLERFFCQYEGEEKVRLDAESGKWLFGRGALDMQSGIAVHMANALYYMDHPDELEGSILLLFNADEESQHAGMIAALEELERLEEKDDAHIVAAINNDFISPLFEGDCKRYIYTGAAGKVLPCFYAFGREAHVGDGLTAIDPTYITSELNRRINQNIFLMEKISGEFVLPPSCLYQKDDKYHYNVQTPVSSRIYFNYFMYERTAKDVLNEMVHIASAVCEDYEQLLMERNEQFRMLHHYPKRNLSWKIEVVTLYQLIEKLKSEGREPDKVMERVLAENADLETREQVFKLVEGLQQLDTDKTPRVVVFFAPPFLPHNYLNVENQYGTKTKAALESSLDEISAATGEEFEIRRFFPYLADGSFLSLHETDEDIEYLTKNIPLMDKLYPLPIDRIRKLNIPSINIGVYGQDGHKWTERVYKPYTFNVLPKVIREVTKAFWNI</sequence>
<protein>
    <submittedName>
        <fullName evidence="2">M20/M25/M40 family metallo-hydrolase</fullName>
    </submittedName>
</protein>
<dbReference type="AlphaFoldDB" id="A0A3L7K5P1"/>
<accession>A0A3L7K5P1</accession>
<comment type="caution">
    <text evidence="2">The sequence shown here is derived from an EMBL/GenBank/DDBJ whole genome shotgun (WGS) entry which is preliminary data.</text>
</comment>
<evidence type="ECO:0000259" key="1">
    <source>
        <dbReference type="Pfam" id="PF04389"/>
    </source>
</evidence>
<keyword evidence="2" id="KW-0378">Hydrolase</keyword>
<keyword evidence="3" id="KW-1185">Reference proteome</keyword>
<dbReference type="PANTHER" id="PTHR43808">
    <property type="entry name" value="ACETYLORNITHINE DEACETYLASE"/>
    <property type="match status" value="1"/>
</dbReference>
<dbReference type="Pfam" id="PF04389">
    <property type="entry name" value="Peptidase_M28"/>
    <property type="match status" value="1"/>
</dbReference>
<dbReference type="EMBL" id="RCVZ01000002">
    <property type="protein sequence ID" value="RLQ97401.1"/>
    <property type="molecule type" value="Genomic_DNA"/>
</dbReference>
<dbReference type="Proteomes" id="UP000276770">
    <property type="component" value="Unassembled WGS sequence"/>
</dbReference>
<evidence type="ECO:0000313" key="2">
    <source>
        <dbReference type="EMBL" id="RLQ97401.1"/>
    </source>
</evidence>
<dbReference type="RefSeq" id="WP_121679351.1">
    <property type="nucleotide sequence ID" value="NZ_RCVZ01000002.1"/>
</dbReference>
<dbReference type="Gene3D" id="3.40.630.10">
    <property type="entry name" value="Zn peptidases"/>
    <property type="match status" value="1"/>
</dbReference>
<dbReference type="InterPro" id="IPR050072">
    <property type="entry name" value="Peptidase_M20A"/>
</dbReference>
<reference evidence="2 3" key="1">
    <citation type="submission" date="2018-10" db="EMBL/GenBank/DDBJ databases">
        <title>Falsibacillus sp. genome draft.</title>
        <authorList>
            <person name="Shi S."/>
        </authorList>
    </citation>
    <scope>NUCLEOTIDE SEQUENCE [LARGE SCALE GENOMIC DNA]</scope>
    <source>
        <strain evidence="2 3">GY 10110</strain>
    </source>
</reference>
<organism evidence="2 3">
    <name type="scientific">Falsibacillus albus</name>
    <dbReference type="NCBI Taxonomy" id="2478915"/>
    <lineage>
        <taxon>Bacteria</taxon>
        <taxon>Bacillati</taxon>
        <taxon>Bacillota</taxon>
        <taxon>Bacilli</taxon>
        <taxon>Bacillales</taxon>
        <taxon>Bacillaceae</taxon>
        <taxon>Falsibacillus</taxon>
    </lineage>
</organism>